<feature type="domain" description="Nucleotide-diphospho-sugar transferase" evidence="1">
    <location>
        <begin position="41"/>
        <end position="263"/>
    </location>
</feature>
<dbReference type="RefSeq" id="WP_271091274.1">
    <property type="nucleotide sequence ID" value="NZ_JAPJZH010000013.1"/>
</dbReference>
<evidence type="ECO:0000313" key="3">
    <source>
        <dbReference type="Proteomes" id="UP001148313"/>
    </source>
</evidence>
<dbReference type="GO" id="GO:0016740">
    <property type="term" value="F:transferase activity"/>
    <property type="evidence" value="ECO:0007669"/>
    <property type="project" value="UniProtKB-KW"/>
</dbReference>
<organism evidence="2 3">
    <name type="scientific">Hoeflea poritis</name>
    <dbReference type="NCBI Taxonomy" id="2993659"/>
    <lineage>
        <taxon>Bacteria</taxon>
        <taxon>Pseudomonadati</taxon>
        <taxon>Pseudomonadota</taxon>
        <taxon>Alphaproteobacteria</taxon>
        <taxon>Hyphomicrobiales</taxon>
        <taxon>Rhizobiaceae</taxon>
        <taxon>Hoeflea</taxon>
    </lineage>
</organism>
<accession>A0ABT4VS15</accession>
<evidence type="ECO:0000259" key="1">
    <source>
        <dbReference type="Pfam" id="PF03407"/>
    </source>
</evidence>
<dbReference type="InterPro" id="IPR005069">
    <property type="entry name" value="Nucl-diP-sugar_transferase"/>
</dbReference>
<evidence type="ECO:0000313" key="2">
    <source>
        <dbReference type="EMBL" id="MDA4847451.1"/>
    </source>
</evidence>
<keyword evidence="2" id="KW-0808">Transferase</keyword>
<protein>
    <submittedName>
        <fullName evidence="2">Nucleotide-diphospho-sugar transferase</fullName>
    </submittedName>
</protein>
<comment type="caution">
    <text evidence="2">The sequence shown here is derived from an EMBL/GenBank/DDBJ whole genome shotgun (WGS) entry which is preliminary data.</text>
</comment>
<dbReference type="SUPFAM" id="SSF53448">
    <property type="entry name" value="Nucleotide-diphospho-sugar transferases"/>
    <property type="match status" value="1"/>
</dbReference>
<gene>
    <name evidence="2" type="ORF">OOZ53_18965</name>
</gene>
<keyword evidence="3" id="KW-1185">Reference proteome</keyword>
<sequence length="292" mass="32532">MPKSDFDRANTTVFTVINRQYTRIAAAWATSVRSASGIDPTIVCSDQESHTFLSDRGFSCDGAYMASEYSYWKKSVWQNSGFKSDSATHTISLKFPAALKYLNLGRNIIFSDADAIWLSDPLPELNLCDFDIAFQPGSFPRESKEAWGFSICTGFFALRAGEPARRLCSEAVENFSGDDQICLNGLLLNQYDVRWNEKPQGWEHCNLHNGWLAPIGGSCRHSGLQLAALPHAKFQRHGTTRACVKHAVICHPNSPKSEAKKLKVFKDLSIPLDLPKRRGLLDAFRNARLPSG</sequence>
<name>A0ABT4VS15_9HYPH</name>
<dbReference type="InterPro" id="IPR029044">
    <property type="entry name" value="Nucleotide-diphossugar_trans"/>
</dbReference>
<dbReference type="EMBL" id="JAPJZH010000013">
    <property type="protein sequence ID" value="MDA4847451.1"/>
    <property type="molecule type" value="Genomic_DNA"/>
</dbReference>
<proteinExistence type="predicted"/>
<dbReference type="Pfam" id="PF03407">
    <property type="entry name" value="Nucleotid_trans"/>
    <property type="match status" value="1"/>
</dbReference>
<dbReference type="Proteomes" id="UP001148313">
    <property type="component" value="Unassembled WGS sequence"/>
</dbReference>
<dbReference type="PANTHER" id="PTHR47032:SF1">
    <property type="entry name" value="UDP-D-XYLOSE:L-FUCOSE ALPHA-1,3-D-XYLOSYLTRANSFERASE-RELATED"/>
    <property type="match status" value="1"/>
</dbReference>
<dbReference type="PANTHER" id="PTHR47032">
    <property type="entry name" value="UDP-D-XYLOSE:L-FUCOSE ALPHA-1,3-D-XYLOSYLTRANSFERASE-RELATED"/>
    <property type="match status" value="1"/>
</dbReference>
<reference evidence="2" key="1">
    <citation type="submission" date="2022-11" db="EMBL/GenBank/DDBJ databases">
        <title>Hoeflea poritis sp. nov., isolated from scleractinian coral Porites lutea.</title>
        <authorList>
            <person name="Zhang G."/>
            <person name="Wei Q."/>
            <person name="Cai L."/>
        </authorList>
    </citation>
    <scope>NUCLEOTIDE SEQUENCE</scope>
    <source>
        <strain evidence="2">E7-10</strain>
    </source>
</reference>
<dbReference type="InterPro" id="IPR052636">
    <property type="entry name" value="UDP-D-xylose:L-fucose_XylT"/>
</dbReference>